<accession>A0A431UR99</accession>
<sequence>MKIDRDVLLLERAISKSDYPQARKIIELNFDKFKNTYIRTKLSIEALTLVNCVVDFNDDNNELYSRETQLIIQHINSLARDFRFAEIKRFSFLQKELLSNPKIYNALNADAKALIAPPKN</sequence>
<organism evidence="1 2">
    <name type="scientific">Lysinibacillus telephonicus</name>
    <dbReference type="NCBI Taxonomy" id="1714840"/>
    <lineage>
        <taxon>Bacteria</taxon>
        <taxon>Bacillati</taxon>
        <taxon>Bacillota</taxon>
        <taxon>Bacilli</taxon>
        <taxon>Bacillales</taxon>
        <taxon>Bacillaceae</taxon>
        <taxon>Lysinibacillus</taxon>
    </lineage>
</organism>
<evidence type="ECO:0000313" key="2">
    <source>
        <dbReference type="Proteomes" id="UP000276349"/>
    </source>
</evidence>
<protein>
    <submittedName>
        <fullName evidence="1">Uncharacterized protein</fullName>
    </submittedName>
</protein>
<dbReference type="Proteomes" id="UP000276349">
    <property type="component" value="Unassembled WGS sequence"/>
</dbReference>
<proteinExistence type="predicted"/>
<name>A0A431UR99_9BACI</name>
<dbReference type="AlphaFoldDB" id="A0A431UR99"/>
<dbReference type="EMBL" id="RXNR01000028">
    <property type="protein sequence ID" value="RTQ92717.1"/>
    <property type="molecule type" value="Genomic_DNA"/>
</dbReference>
<dbReference type="RefSeq" id="WP_126294537.1">
    <property type="nucleotide sequence ID" value="NZ_CP155468.1"/>
</dbReference>
<dbReference type="OrthoDB" id="2735861at2"/>
<keyword evidence="2" id="KW-1185">Reference proteome</keyword>
<evidence type="ECO:0000313" key="1">
    <source>
        <dbReference type="EMBL" id="RTQ92717.1"/>
    </source>
</evidence>
<reference evidence="1 2" key="1">
    <citation type="submission" date="2018-12" db="EMBL/GenBank/DDBJ databases">
        <authorList>
            <person name="Yu L."/>
        </authorList>
    </citation>
    <scope>NUCLEOTIDE SEQUENCE [LARGE SCALE GENOMIC DNA]</scope>
    <source>
        <strain evidence="1 2">S5H2222</strain>
    </source>
</reference>
<gene>
    <name evidence="1" type="ORF">EKG35_11160</name>
</gene>
<comment type="caution">
    <text evidence="1">The sequence shown here is derived from an EMBL/GenBank/DDBJ whole genome shotgun (WGS) entry which is preliminary data.</text>
</comment>